<organism evidence="4 5">
    <name type="scientific">Cucumis melo</name>
    <name type="common">Muskmelon</name>
    <dbReference type="NCBI Taxonomy" id="3656"/>
    <lineage>
        <taxon>Eukaryota</taxon>
        <taxon>Viridiplantae</taxon>
        <taxon>Streptophyta</taxon>
        <taxon>Embryophyta</taxon>
        <taxon>Tracheophyta</taxon>
        <taxon>Spermatophyta</taxon>
        <taxon>Magnoliopsida</taxon>
        <taxon>eudicotyledons</taxon>
        <taxon>Gunneridae</taxon>
        <taxon>Pentapetalae</taxon>
        <taxon>rosids</taxon>
        <taxon>fabids</taxon>
        <taxon>Cucurbitales</taxon>
        <taxon>Cucurbitaceae</taxon>
        <taxon>Benincaseae</taxon>
        <taxon>Cucumis</taxon>
    </lineage>
</organism>
<accession>A0ABM3L9S3</accession>
<evidence type="ECO:0000259" key="3">
    <source>
        <dbReference type="PROSITE" id="PS51747"/>
    </source>
</evidence>
<sequence>MHVSGTTEGFLSCLTSPLIRSIWSKERNSKSQAYSMSKIIYIPDKLPTPPDQQPTVNVFAAVVEPKIINNLVRRLNQIAPLENLRHVKRVQKKHLEDGKTQIALILCVASENNCDLDVLSPCVQELVTSYKLSAFITKVCKEAATTKEEWEEQCKLWPTSYHPPTYNIDGITGFNEVDTQSIFGFMRLAIELAQSSSKSFQELGIYLLQVVNAAVIVDPSVTQVIASACDHHISFENASTSNVNGETSFEKSPKSLCSHFGSNGSIIHGTFPSSSSLEKLKQSCADVSCLYPLRWVDQPLPHSSNSCCWHPLRHAAIAAIESSAARDRRLFPTLETTGDKSVEMEHMGPLTKLAKRQKIDLDNANSKEKKVGTDGEGTYSKLGRPYLCTDYDIYLVWEPCIMCAMALVHQRVRRVFYAFPNPSHGALGSAHRLQGEKSLNHHYAVFRVLLHEDVL</sequence>
<gene>
    <name evidence="5" type="primary">LOC103504115</name>
</gene>
<name>A0ABM3L9S3_CUCME</name>
<reference evidence="5" key="1">
    <citation type="submission" date="2025-08" db="UniProtKB">
        <authorList>
            <consortium name="RefSeq"/>
        </authorList>
    </citation>
    <scope>IDENTIFICATION</scope>
    <source>
        <tissue evidence="5">Stem</tissue>
    </source>
</reference>
<protein>
    <submittedName>
        <fullName evidence="5">tRNA-specific adenosine deaminase TAD3 isoform X1</fullName>
    </submittedName>
</protein>
<evidence type="ECO:0000313" key="4">
    <source>
        <dbReference type="Proteomes" id="UP001652600"/>
    </source>
</evidence>
<dbReference type="GeneID" id="103504115"/>
<evidence type="ECO:0000256" key="2">
    <source>
        <dbReference type="ARBA" id="ARBA00038160"/>
    </source>
</evidence>
<dbReference type="PANTHER" id="PTHR11079:SF156">
    <property type="entry name" value="INACTIVE TRNA-SPECIFIC ADENOSINE DEAMINASE-LIKE PROTEIN 3-RELATED"/>
    <property type="match status" value="1"/>
</dbReference>
<dbReference type="PANTHER" id="PTHR11079">
    <property type="entry name" value="CYTOSINE DEAMINASE FAMILY MEMBER"/>
    <property type="match status" value="1"/>
</dbReference>
<evidence type="ECO:0000313" key="5">
    <source>
        <dbReference type="RefSeq" id="XP_050946777.1"/>
    </source>
</evidence>
<keyword evidence="4" id="KW-1185">Reference proteome</keyword>
<dbReference type="Proteomes" id="UP001652600">
    <property type="component" value="Chromosome 10"/>
</dbReference>
<proteinExistence type="inferred from homology"/>
<dbReference type="Gene3D" id="3.40.140.10">
    <property type="entry name" value="Cytidine Deaminase, domain 2"/>
    <property type="match status" value="1"/>
</dbReference>
<dbReference type="RefSeq" id="XP_050946777.1">
    <property type="nucleotide sequence ID" value="XM_051090820.1"/>
</dbReference>
<dbReference type="PROSITE" id="PS51747">
    <property type="entry name" value="CYT_DCMP_DEAMINASES_2"/>
    <property type="match status" value="1"/>
</dbReference>
<dbReference type="SUPFAM" id="SSF53927">
    <property type="entry name" value="Cytidine deaminase-like"/>
    <property type="match status" value="1"/>
</dbReference>
<dbReference type="InterPro" id="IPR002125">
    <property type="entry name" value="CMP_dCMP_dom"/>
</dbReference>
<feature type="domain" description="CMP/dCMP-type deaminase" evidence="3">
    <location>
        <begin position="307"/>
        <end position="430"/>
    </location>
</feature>
<comment type="similarity">
    <text evidence="2">Belongs to the cytidine and deoxycytidylate deaminase family. ADAT3 subfamily.</text>
</comment>
<dbReference type="InterPro" id="IPR016193">
    <property type="entry name" value="Cytidine_deaminase-like"/>
</dbReference>
<keyword evidence="1" id="KW-0819">tRNA processing</keyword>
<evidence type="ECO:0000256" key="1">
    <source>
        <dbReference type="ARBA" id="ARBA00022694"/>
    </source>
</evidence>